<proteinExistence type="predicted"/>
<dbReference type="OrthoDB" id="4201688at2"/>
<name>A0A0W8IBQ9_9MICO</name>
<accession>A0A0W8IBQ9</accession>
<dbReference type="EMBL" id="LQBL01000005">
    <property type="protein sequence ID" value="KUG57379.1"/>
    <property type="molecule type" value="Genomic_DNA"/>
</dbReference>
<dbReference type="Proteomes" id="UP000054837">
    <property type="component" value="Unassembled WGS sequence"/>
</dbReference>
<evidence type="ECO:0000313" key="1">
    <source>
        <dbReference type="EMBL" id="KUG57379.1"/>
    </source>
</evidence>
<reference evidence="1 2" key="1">
    <citation type="submission" date="2015-12" db="EMBL/GenBank/DDBJ databases">
        <title>Serinicoccus chungangenesis strain CD08_5 genome sequencing and assembly.</title>
        <authorList>
            <person name="Chander A.M."/>
            <person name="Kaur G."/>
            <person name="Nair G.R."/>
            <person name="Dhawan D.K."/>
            <person name="Kochhar R.K."/>
            <person name="Mayilraj S."/>
            <person name="Bhadada S.K."/>
        </authorList>
    </citation>
    <scope>NUCLEOTIDE SEQUENCE [LARGE SCALE GENOMIC DNA]</scope>
    <source>
        <strain evidence="1 2">CD08_5</strain>
    </source>
</reference>
<protein>
    <submittedName>
        <fullName evidence="1">Uncharacterized protein</fullName>
    </submittedName>
</protein>
<dbReference type="InterPro" id="IPR036392">
    <property type="entry name" value="PLAT/LH2_dom_sf"/>
</dbReference>
<evidence type="ECO:0000313" key="2">
    <source>
        <dbReference type="Proteomes" id="UP000054837"/>
    </source>
</evidence>
<gene>
    <name evidence="1" type="ORF">AVL62_13160</name>
</gene>
<comment type="caution">
    <text evidence="1">The sequence shown here is derived from an EMBL/GenBank/DDBJ whole genome shotgun (WGS) entry which is preliminary data.</text>
</comment>
<organism evidence="1 2">
    <name type="scientific">Serinicoccus chungangensis</name>
    <dbReference type="NCBI Taxonomy" id="767452"/>
    <lineage>
        <taxon>Bacteria</taxon>
        <taxon>Bacillati</taxon>
        <taxon>Actinomycetota</taxon>
        <taxon>Actinomycetes</taxon>
        <taxon>Micrococcales</taxon>
        <taxon>Ornithinimicrobiaceae</taxon>
        <taxon>Serinicoccus</taxon>
    </lineage>
</organism>
<sequence length="171" mass="18658">MAAITGILCQVITSDLDGAGTDGRVYLGVGGREFRLDSEKDDYERGSWREYALGELPPTTTPPQLIDVVDPTFNDPRIGMPLDTNSLTKSPVYLRFEPSGDSPDWNLAFAAALLYDGGFVAAFTVPVAFDNLWLGDRMGKIVYLTEHIRRDGGKVLERGQVIAERMTATGG</sequence>
<dbReference type="SUPFAM" id="SSF49723">
    <property type="entry name" value="Lipase/lipooxygenase domain (PLAT/LH2 domain)"/>
    <property type="match status" value="1"/>
</dbReference>
<dbReference type="RefSeq" id="WP_058890214.1">
    <property type="nucleotide sequence ID" value="NZ_LQBL01000005.1"/>
</dbReference>
<keyword evidence="2" id="KW-1185">Reference proteome</keyword>
<dbReference type="AlphaFoldDB" id="A0A0W8IBQ9"/>